<evidence type="ECO:0000256" key="1">
    <source>
        <dbReference type="SAM" id="MobiDB-lite"/>
    </source>
</evidence>
<organism evidence="2 3">
    <name type="scientific">Elysia crispata</name>
    <name type="common">lettuce slug</name>
    <dbReference type="NCBI Taxonomy" id="231223"/>
    <lineage>
        <taxon>Eukaryota</taxon>
        <taxon>Metazoa</taxon>
        <taxon>Spiralia</taxon>
        <taxon>Lophotrochozoa</taxon>
        <taxon>Mollusca</taxon>
        <taxon>Gastropoda</taxon>
        <taxon>Heterobranchia</taxon>
        <taxon>Euthyneura</taxon>
        <taxon>Panpulmonata</taxon>
        <taxon>Sacoglossa</taxon>
        <taxon>Placobranchoidea</taxon>
        <taxon>Plakobranchidae</taxon>
        <taxon>Elysia</taxon>
    </lineage>
</organism>
<accession>A0AAE1E2Y7</accession>
<name>A0AAE1E2Y7_9GAST</name>
<dbReference type="Proteomes" id="UP001283361">
    <property type="component" value="Unassembled WGS sequence"/>
</dbReference>
<dbReference type="EMBL" id="JAWDGP010001500">
    <property type="protein sequence ID" value="KAK3790948.1"/>
    <property type="molecule type" value="Genomic_DNA"/>
</dbReference>
<feature type="compositionally biased region" description="Basic and acidic residues" evidence="1">
    <location>
        <begin position="1"/>
        <end position="29"/>
    </location>
</feature>
<feature type="region of interest" description="Disordered" evidence="1">
    <location>
        <begin position="1"/>
        <end position="35"/>
    </location>
</feature>
<protein>
    <submittedName>
        <fullName evidence="2">Uncharacterized protein</fullName>
    </submittedName>
</protein>
<reference evidence="2" key="1">
    <citation type="journal article" date="2023" name="G3 (Bethesda)">
        <title>A reference genome for the long-term kleptoplast-retaining sea slug Elysia crispata morphotype clarki.</title>
        <authorList>
            <person name="Eastman K.E."/>
            <person name="Pendleton A.L."/>
            <person name="Shaikh M.A."/>
            <person name="Suttiyut T."/>
            <person name="Ogas R."/>
            <person name="Tomko P."/>
            <person name="Gavelis G."/>
            <person name="Widhalm J.R."/>
            <person name="Wisecaver J.H."/>
        </authorList>
    </citation>
    <scope>NUCLEOTIDE SEQUENCE</scope>
    <source>
        <strain evidence="2">ECLA1</strain>
    </source>
</reference>
<keyword evidence="3" id="KW-1185">Reference proteome</keyword>
<comment type="caution">
    <text evidence="2">The sequence shown here is derived from an EMBL/GenBank/DDBJ whole genome shotgun (WGS) entry which is preliminary data.</text>
</comment>
<gene>
    <name evidence="2" type="ORF">RRG08_053271</name>
</gene>
<feature type="region of interest" description="Disordered" evidence="1">
    <location>
        <begin position="49"/>
        <end position="79"/>
    </location>
</feature>
<dbReference type="AlphaFoldDB" id="A0AAE1E2Y7"/>
<proteinExistence type="predicted"/>
<evidence type="ECO:0000313" key="3">
    <source>
        <dbReference type="Proteomes" id="UP001283361"/>
    </source>
</evidence>
<evidence type="ECO:0000313" key="2">
    <source>
        <dbReference type="EMBL" id="KAK3790948.1"/>
    </source>
</evidence>
<sequence>MRTEMMARDRKMGTRQRMRDTRIRGDRSRERKRRRPYVVKRCGQTMSHVYGQSPLQKPGHLIRLPSRGNGGHFGLLPSR</sequence>